<accession>A0A5K7S7E0</accession>
<feature type="domain" description="Bacterial virulence" evidence="1">
    <location>
        <begin position="44"/>
        <end position="137"/>
    </location>
</feature>
<dbReference type="Pfam" id="PF06057">
    <property type="entry name" value="VirJ"/>
    <property type="match status" value="2"/>
</dbReference>
<organism evidence="2 3">
    <name type="scientific">Aquipluma nitroreducens</name>
    <dbReference type="NCBI Taxonomy" id="2010828"/>
    <lineage>
        <taxon>Bacteria</taxon>
        <taxon>Pseudomonadati</taxon>
        <taxon>Bacteroidota</taxon>
        <taxon>Bacteroidia</taxon>
        <taxon>Marinilabiliales</taxon>
        <taxon>Prolixibacteraceae</taxon>
        <taxon>Aquipluma</taxon>
    </lineage>
</organism>
<dbReference type="PIRSF" id="PIRSF029063">
    <property type="entry name" value="IV_sec_VirJ"/>
    <property type="match status" value="1"/>
</dbReference>
<gene>
    <name evidence="2" type="ORF">AQPE_1567</name>
</gene>
<dbReference type="InterPro" id="IPR010333">
    <property type="entry name" value="VirJ"/>
</dbReference>
<protein>
    <submittedName>
        <fullName evidence="2">Type IV secretory pathway, VirJ component</fullName>
    </submittedName>
</protein>
<sequence>MKQAFLIVAVLFFLGEYSEANSVDTLSFAAFGKVVIYHPTHVPDSFVIFISGDGGWNKGAIDMTSNIVVQGAMVAGINILTYLKNIKTSKSRCYYPAADLEEISLTIQKKYKFGKYLKPILVGYSSGATLAYGALAQAPANTFKGAISLGFCPDIEIDRPLCRGNGLNSHTVKEGKTYILDPCMNLTAPFIAMNGTIDQVCNYFETRKYVENMPMGEVVSLPNVGHGFAVTRNWLPQFVSAYKKVLTEPEYMQKKSNENVLLQAQRDSLYKSDLPLAVIPSAEKNDLPLAFFISGDGGWTSFDQAVCEKFAEKGIPVVGLDAQKYFWDEKQPSQVANAITPAIQHYMRLWNKKTFVLLGYSFGACVAPFVASNFTDPVKETLKGVYCFSPDLTGDFEIHLTDMLHMKTKDKYDVVKEMKQIKAMNPVCIFGNDEDEERLKAFSGNGISIETLPGNHHYNNDYNAITTIILKDFKNSNTSAPLK</sequence>
<name>A0A5K7S7E0_9BACT</name>
<keyword evidence="3" id="KW-1185">Reference proteome</keyword>
<dbReference type="Proteomes" id="UP001193389">
    <property type="component" value="Chromosome"/>
</dbReference>
<proteinExistence type="predicted"/>
<dbReference type="SUPFAM" id="SSF53474">
    <property type="entry name" value="alpha/beta-Hydrolases"/>
    <property type="match status" value="2"/>
</dbReference>
<reference evidence="2" key="1">
    <citation type="journal article" date="2020" name="Int. J. Syst. Evol. Microbiol.">
        <title>Aquipluma nitroreducens gen. nov. sp. nov., a novel facultatively anaerobic bacterium isolated from a freshwater lake.</title>
        <authorList>
            <person name="Watanabe M."/>
            <person name="Kojima H."/>
            <person name="Fukui M."/>
        </authorList>
    </citation>
    <scope>NUCLEOTIDE SEQUENCE</scope>
    <source>
        <strain evidence="2">MeG22</strain>
    </source>
</reference>
<evidence type="ECO:0000313" key="3">
    <source>
        <dbReference type="Proteomes" id="UP001193389"/>
    </source>
</evidence>
<feature type="domain" description="Bacterial virulence" evidence="1">
    <location>
        <begin position="289"/>
        <end position="475"/>
    </location>
</feature>
<dbReference type="Gene3D" id="3.40.50.1820">
    <property type="entry name" value="alpha/beta hydrolase"/>
    <property type="match status" value="2"/>
</dbReference>
<evidence type="ECO:0000259" key="1">
    <source>
        <dbReference type="Pfam" id="PF06057"/>
    </source>
</evidence>
<dbReference type="InterPro" id="IPR029058">
    <property type="entry name" value="AB_hydrolase_fold"/>
</dbReference>
<dbReference type="EMBL" id="AP018694">
    <property type="protein sequence ID" value="BBE17417.1"/>
    <property type="molecule type" value="Genomic_DNA"/>
</dbReference>
<dbReference type="KEGG" id="anf:AQPE_1567"/>
<dbReference type="RefSeq" id="WP_318350417.1">
    <property type="nucleotide sequence ID" value="NZ_AP018694.1"/>
</dbReference>
<dbReference type="InterPro" id="IPR011225">
    <property type="entry name" value="IV_sec_VirJ"/>
</dbReference>
<dbReference type="AlphaFoldDB" id="A0A5K7S7E0"/>
<evidence type="ECO:0000313" key="2">
    <source>
        <dbReference type="EMBL" id="BBE17417.1"/>
    </source>
</evidence>